<sequence length="365" mass="41370">MATNEIIEKNKSGDSSLHDWFSKSKSSDGKPGWVQLGGKYAGKPCAKQPGQTTKPKCGSSKMKRNLNKKEEDAAFRRKNKQDPNPNRKGKAINVKTESTQIHEGEKDACYHKVKSRYSVWPSAYASGALVKCRKVGAKNWGNKSKKEEFDMKVKGFQNFQSECWKTHKKVGMKMKGGKLVNDCRPKNEAKEYTGPDKADRKLIKKMDNPSYAKKLADYEKNMDPKKRQALKDKATKGMKFTHEETTNEAKKCWPGYEKKGTQKLFGKTYNRCVKKEDLEYVREKAAAWTRKAGKNQSGGLNEKGRKSYERENPGSDLKAPSKKVGNPRRASFCARMKGMKKKLTSKKTASDPDSRINKSLRAWNC</sequence>
<feature type="domain" description="DUF6321" evidence="2">
    <location>
        <begin position="293"/>
        <end position="363"/>
    </location>
</feature>
<evidence type="ECO:0000256" key="1">
    <source>
        <dbReference type="SAM" id="MobiDB-lite"/>
    </source>
</evidence>
<dbReference type="InterPro" id="IPR046284">
    <property type="entry name" value="DUF6321"/>
</dbReference>
<evidence type="ECO:0000313" key="3">
    <source>
        <dbReference type="EMBL" id="AXF41251.1"/>
    </source>
</evidence>
<feature type="compositionally biased region" description="Basic and acidic residues" evidence="1">
    <location>
        <begin position="181"/>
        <end position="197"/>
    </location>
</feature>
<feature type="region of interest" description="Disordered" evidence="1">
    <location>
        <begin position="1"/>
        <end position="99"/>
    </location>
</feature>
<name>A0A345AWG8_9CAUD</name>
<dbReference type="Proteomes" id="UP000257501">
    <property type="component" value="Segment"/>
</dbReference>
<feature type="compositionally biased region" description="Basic and acidic residues" evidence="1">
    <location>
        <begin position="302"/>
        <end position="313"/>
    </location>
</feature>
<proteinExistence type="predicted"/>
<dbReference type="KEGG" id="vg:54997230"/>
<accession>A0A345AWG8</accession>
<feature type="region of interest" description="Disordered" evidence="1">
    <location>
        <begin position="218"/>
        <end position="244"/>
    </location>
</feature>
<dbReference type="Pfam" id="PF19846">
    <property type="entry name" value="DUF6321"/>
    <property type="match status" value="1"/>
</dbReference>
<keyword evidence="4" id="KW-1185">Reference proteome</keyword>
<feature type="compositionally biased region" description="Basic and acidic residues" evidence="1">
    <location>
        <begin position="1"/>
        <end position="28"/>
    </location>
</feature>
<evidence type="ECO:0000313" key="4">
    <source>
        <dbReference type="Proteomes" id="UP000257501"/>
    </source>
</evidence>
<dbReference type="GeneID" id="54997230"/>
<feature type="region of interest" description="Disordered" evidence="1">
    <location>
        <begin position="286"/>
        <end position="365"/>
    </location>
</feature>
<gene>
    <name evidence="3" type="primary">ORF_115</name>
    <name evidence="3" type="ORF">S-TIM4_ORF_115</name>
</gene>
<protein>
    <recommendedName>
        <fullName evidence="2">DUF6321 domain-containing protein</fullName>
    </recommendedName>
</protein>
<evidence type="ECO:0000259" key="2">
    <source>
        <dbReference type="Pfam" id="PF19846"/>
    </source>
</evidence>
<dbReference type="EMBL" id="MH512890">
    <property type="protein sequence ID" value="AXF41251.1"/>
    <property type="molecule type" value="Genomic_DNA"/>
</dbReference>
<organism evidence="3 4">
    <name type="scientific">Cyanophage S-TIM4</name>
    <dbReference type="NCBI Taxonomy" id="1048189"/>
    <lineage>
        <taxon>Viruses</taxon>
        <taxon>Duplodnaviria</taxon>
        <taxon>Heunggongvirae</taxon>
        <taxon>Uroviricota</taxon>
        <taxon>Caudoviricetes</taxon>
        <taxon>Pantevenvirales</taxon>
        <taxon>Kyanoviridae</taxon>
        <taxon>Thaumasvirus</taxon>
        <taxon>Thaumasvirus stim4</taxon>
    </lineage>
</organism>
<reference evidence="3 4" key="1">
    <citation type="journal article" date="2011" name="Nature">
        <title>Genomic island variability facilitates Prochlorococcus-virus coexistence.</title>
        <authorList>
            <person name="Avrani S."/>
            <person name="Wurtzel O."/>
            <person name="Sharon I."/>
            <person name="Sorek R."/>
            <person name="Lindell D."/>
        </authorList>
    </citation>
    <scope>NUCLEOTIDE SEQUENCE [LARGE SCALE GENOMIC DNA]</scope>
</reference>
<dbReference type="RefSeq" id="YP_009806372.1">
    <property type="nucleotide sequence ID" value="NC_048015.1"/>
</dbReference>
<feature type="region of interest" description="Disordered" evidence="1">
    <location>
        <begin position="177"/>
        <end position="197"/>
    </location>
</feature>